<name>A0A9P4YNB9_9HYPO</name>
<evidence type="ECO:0000256" key="1">
    <source>
        <dbReference type="SAM" id="MobiDB-lite"/>
    </source>
</evidence>
<accession>A0A9P4YNB9</accession>
<evidence type="ECO:0000313" key="2">
    <source>
        <dbReference type="EMBL" id="KAF4120113.1"/>
    </source>
</evidence>
<dbReference type="GeneID" id="55969468"/>
<evidence type="ECO:0000313" key="3">
    <source>
        <dbReference type="Proteomes" id="UP000749293"/>
    </source>
</evidence>
<dbReference type="AlphaFoldDB" id="A0A9P4YNB9"/>
<dbReference type="EMBL" id="JAANYQ010000018">
    <property type="protein sequence ID" value="KAF4120113.1"/>
    <property type="molecule type" value="Genomic_DNA"/>
</dbReference>
<protein>
    <submittedName>
        <fullName evidence="2">Uncharacterized protein</fullName>
    </submittedName>
</protein>
<dbReference type="OrthoDB" id="3784821at2759"/>
<sequence>MLTALAERQFQRHRVAKLRLSIFLFQIHRDGDIYNDPDARPTAAAGWLAVVNKTISKARRATAAAATDPDDDVPMSQRVPFRKPSTGGLGVPGKIPSETKSLTRNRRLDGACNEQQPSISNAEVGDANGATKGRQAHFGPIRRIDQEAARVKKEDDAKAYKERYQNAAKRWTSSIIAMPILLVTSWYLFDRQQLYWETSQRRYNETKTEVLETTTNFPIRL</sequence>
<feature type="region of interest" description="Disordered" evidence="1">
    <location>
        <begin position="62"/>
        <end position="98"/>
    </location>
</feature>
<comment type="caution">
    <text evidence="2">The sequence shown here is derived from an EMBL/GenBank/DDBJ whole genome shotgun (WGS) entry which is preliminary data.</text>
</comment>
<proteinExistence type="predicted"/>
<reference evidence="2" key="1">
    <citation type="submission" date="2020-03" db="EMBL/GenBank/DDBJ databases">
        <title>Site-based positive gene gene selection in Geosmithia morbida across the United States reveals a broad range of putative effectors and factors for local host and environmental adapation.</title>
        <authorList>
            <person name="Onufrak A."/>
            <person name="Murdoch R.W."/>
            <person name="Gazis R."/>
            <person name="Huff M."/>
            <person name="Staton M."/>
            <person name="Klingeman W."/>
            <person name="Hadziabdic D."/>
        </authorList>
    </citation>
    <scope>NUCLEOTIDE SEQUENCE</scope>
    <source>
        <strain evidence="2">1262</strain>
    </source>
</reference>
<organism evidence="2 3">
    <name type="scientific">Geosmithia morbida</name>
    <dbReference type="NCBI Taxonomy" id="1094350"/>
    <lineage>
        <taxon>Eukaryota</taxon>
        <taxon>Fungi</taxon>
        <taxon>Dikarya</taxon>
        <taxon>Ascomycota</taxon>
        <taxon>Pezizomycotina</taxon>
        <taxon>Sordariomycetes</taxon>
        <taxon>Hypocreomycetidae</taxon>
        <taxon>Hypocreales</taxon>
        <taxon>Bionectriaceae</taxon>
        <taxon>Geosmithia</taxon>
    </lineage>
</organism>
<keyword evidence="3" id="KW-1185">Reference proteome</keyword>
<dbReference type="Proteomes" id="UP000749293">
    <property type="component" value="Unassembled WGS sequence"/>
</dbReference>
<gene>
    <name evidence="2" type="ORF">GMORB2_3240</name>
</gene>
<dbReference type="RefSeq" id="XP_035318765.1">
    <property type="nucleotide sequence ID" value="XM_035465216.1"/>
</dbReference>